<dbReference type="Proteomes" id="UP000018780">
    <property type="component" value="Chromosome"/>
</dbReference>
<evidence type="ECO:0000313" key="1">
    <source>
        <dbReference type="EMBL" id="AHD02982.1"/>
    </source>
</evidence>
<protein>
    <submittedName>
        <fullName evidence="1">Uncharacterized protein</fullName>
    </submittedName>
</protein>
<evidence type="ECO:0000313" key="2">
    <source>
        <dbReference type="Proteomes" id="UP000018780"/>
    </source>
</evidence>
<dbReference type="EMBL" id="CP006773">
    <property type="protein sequence ID" value="AHD02982.1"/>
    <property type="molecule type" value="Genomic_DNA"/>
</dbReference>
<dbReference type="KEGG" id="lmd:METH_07665"/>
<accession>V9W1D3</accession>
<dbReference type="HOGENOM" id="CLU_3218099_0_0_5"/>
<dbReference type="PATRIC" id="fig|999552.6.peg.1545"/>
<name>V9W1D3_9RHOB</name>
<dbReference type="AlphaFoldDB" id="V9W1D3"/>
<reference evidence="1 2" key="1">
    <citation type="submission" date="2013-09" db="EMBL/GenBank/DDBJ databases">
        <authorList>
            <consortium name="DOE Joint Genome Institute"/>
            <person name="Klenk H.-P."/>
            <person name="Huntemann M."/>
            <person name="Han J."/>
            <person name="Chen A."/>
            <person name="Kyrpides N."/>
            <person name="Mavromatis K."/>
            <person name="Markowitz V."/>
            <person name="Palaniappan K."/>
            <person name="Ivanova N."/>
            <person name="Schaumberg A."/>
            <person name="Pati A."/>
            <person name="Liolios K."/>
            <person name="Nordberg H.P."/>
            <person name="Cantor M.N."/>
            <person name="Hua S.X."/>
            <person name="Woyke T."/>
        </authorList>
    </citation>
    <scope>NUCLEOTIDE SEQUENCE [LARGE SCALE GENOMIC DNA]</scope>
    <source>
        <strain evidence="1 2">DSM 14336</strain>
    </source>
</reference>
<proteinExistence type="predicted"/>
<gene>
    <name evidence="1" type="ORF">METH_07665</name>
</gene>
<keyword evidence="2" id="KW-1185">Reference proteome</keyword>
<sequence length="44" mass="4733">MQAFRALQTVHGTQYRLAEGKGTSIAAGIRIAFADQGYEHASLP</sequence>
<organism evidence="1 2">
    <name type="scientific">Leisingera methylohalidivorans DSM 14336</name>
    <dbReference type="NCBI Taxonomy" id="999552"/>
    <lineage>
        <taxon>Bacteria</taxon>
        <taxon>Pseudomonadati</taxon>
        <taxon>Pseudomonadota</taxon>
        <taxon>Alphaproteobacteria</taxon>
        <taxon>Rhodobacterales</taxon>
        <taxon>Roseobacteraceae</taxon>
        <taxon>Leisingera</taxon>
    </lineage>
</organism>